<name>A0A841IP07_9ACTN</name>
<evidence type="ECO:0000313" key="2">
    <source>
        <dbReference type="Proteomes" id="UP000536604"/>
    </source>
</evidence>
<proteinExistence type="predicted"/>
<protein>
    <submittedName>
        <fullName evidence="1">Uncharacterized protein</fullName>
    </submittedName>
</protein>
<dbReference type="RefSeq" id="WP_184285531.1">
    <property type="nucleotide sequence ID" value="NZ_JACHJO010000001.1"/>
</dbReference>
<sequence length="131" mass="14630">MRTLKVLVEALDATAGRNRAFYHDSVLSGLNEAARRELEGLMSVKTYEWQSDFARKYVGIGREEGREAVARSVIGVLEARGFTVSDQVRSRIRSCTDLGVLEAWVPKAVTVQAPEDLFDRPSPRHTPAGRR</sequence>
<accession>A0A841IP07</accession>
<dbReference type="Proteomes" id="UP000536604">
    <property type="component" value="Unassembled WGS sequence"/>
</dbReference>
<comment type="caution">
    <text evidence="1">The sequence shown here is derived from an EMBL/GenBank/DDBJ whole genome shotgun (WGS) entry which is preliminary data.</text>
</comment>
<evidence type="ECO:0000313" key="1">
    <source>
        <dbReference type="EMBL" id="MBB6118091.1"/>
    </source>
</evidence>
<dbReference type="AlphaFoldDB" id="A0A841IP07"/>
<keyword evidence="2" id="KW-1185">Reference proteome</keyword>
<reference evidence="1 2" key="1">
    <citation type="submission" date="2020-08" db="EMBL/GenBank/DDBJ databases">
        <title>Genomic Encyclopedia of Type Strains, Phase III (KMG-III): the genomes of soil and plant-associated and newly described type strains.</title>
        <authorList>
            <person name="Whitman W."/>
        </authorList>
    </citation>
    <scope>NUCLEOTIDE SEQUENCE [LARGE SCALE GENOMIC DNA]</scope>
    <source>
        <strain evidence="1 2">CECT 8712</strain>
    </source>
</reference>
<gene>
    <name evidence="1" type="ORF">FHS13_000019</name>
</gene>
<dbReference type="EMBL" id="JACHJO010000001">
    <property type="protein sequence ID" value="MBB6118091.1"/>
    <property type="molecule type" value="Genomic_DNA"/>
</dbReference>
<organism evidence="1 2">
    <name type="scientific">Nocardiopsis algeriensis</name>
    <dbReference type="NCBI Taxonomy" id="1478215"/>
    <lineage>
        <taxon>Bacteria</taxon>
        <taxon>Bacillati</taxon>
        <taxon>Actinomycetota</taxon>
        <taxon>Actinomycetes</taxon>
        <taxon>Streptosporangiales</taxon>
        <taxon>Nocardiopsidaceae</taxon>
        <taxon>Nocardiopsis</taxon>
    </lineage>
</organism>